<proteinExistence type="inferred from homology"/>
<reference evidence="18" key="2">
    <citation type="submission" date="2025-09" db="UniProtKB">
        <authorList>
            <consortium name="Ensembl"/>
        </authorList>
    </citation>
    <scope>IDENTIFICATION</scope>
</reference>
<evidence type="ECO:0000256" key="9">
    <source>
        <dbReference type="ARBA" id="ARBA00023136"/>
    </source>
</evidence>
<keyword evidence="7" id="KW-0391">Immunity</keyword>
<keyword evidence="8 15" id="KW-1133">Transmembrane helix</keyword>
<comment type="similarity">
    <text evidence="2">Belongs to the natural cytotoxicity receptor (NCR) family.</text>
</comment>
<evidence type="ECO:0000256" key="16">
    <source>
        <dbReference type="SAM" id="SignalP"/>
    </source>
</evidence>
<dbReference type="Gene3D" id="2.60.40.10">
    <property type="entry name" value="Immunoglobulins"/>
    <property type="match status" value="1"/>
</dbReference>
<dbReference type="PROSITE" id="PS50835">
    <property type="entry name" value="IG_LIKE"/>
    <property type="match status" value="1"/>
</dbReference>
<evidence type="ECO:0000256" key="15">
    <source>
        <dbReference type="SAM" id="Phobius"/>
    </source>
</evidence>
<evidence type="ECO:0000256" key="14">
    <source>
        <dbReference type="ARBA" id="ARBA00032296"/>
    </source>
</evidence>
<feature type="signal peptide" evidence="16">
    <location>
        <begin position="1"/>
        <end position="17"/>
    </location>
</feature>
<dbReference type="InterPro" id="IPR013106">
    <property type="entry name" value="Ig_V-set"/>
</dbReference>
<feature type="transmembrane region" description="Helical" evidence="15">
    <location>
        <begin position="147"/>
        <end position="169"/>
    </location>
</feature>
<evidence type="ECO:0000256" key="8">
    <source>
        <dbReference type="ARBA" id="ARBA00022989"/>
    </source>
</evidence>
<comment type="subcellular location">
    <subcellularLocation>
        <location evidence="1">Cell membrane</location>
        <topology evidence="1">Single-pass type I membrane protein</topology>
    </subcellularLocation>
</comment>
<organism evidence="18 19">
    <name type="scientific">Leptobrachium leishanense</name>
    <name type="common">Leishan spiny toad</name>
    <dbReference type="NCBI Taxonomy" id="445787"/>
    <lineage>
        <taxon>Eukaryota</taxon>
        <taxon>Metazoa</taxon>
        <taxon>Chordata</taxon>
        <taxon>Craniata</taxon>
        <taxon>Vertebrata</taxon>
        <taxon>Euteleostomi</taxon>
        <taxon>Amphibia</taxon>
        <taxon>Batrachia</taxon>
        <taxon>Anura</taxon>
        <taxon>Pelobatoidea</taxon>
        <taxon>Megophryidae</taxon>
        <taxon>Leptobrachium</taxon>
    </lineage>
</organism>
<evidence type="ECO:0000256" key="13">
    <source>
        <dbReference type="ARBA" id="ARBA00023319"/>
    </source>
</evidence>
<evidence type="ECO:0000313" key="18">
    <source>
        <dbReference type="Ensembl" id="ENSLLEP00000029108.1"/>
    </source>
</evidence>
<keyword evidence="6 16" id="KW-0732">Signal</keyword>
<keyword evidence="5 15" id="KW-0812">Transmembrane</keyword>
<evidence type="ECO:0000256" key="4">
    <source>
        <dbReference type="ARBA" id="ARBA00022475"/>
    </source>
</evidence>
<dbReference type="InterPro" id="IPR007110">
    <property type="entry name" value="Ig-like_dom"/>
</dbReference>
<dbReference type="PANTHER" id="PTHR47904:SF1">
    <property type="entry name" value="NATURAL CYTOTOXICITY TRIGGERING RECEPTOR 3"/>
    <property type="match status" value="1"/>
</dbReference>
<dbReference type="SMART" id="SM00406">
    <property type="entry name" value="IGv"/>
    <property type="match status" value="1"/>
</dbReference>
<evidence type="ECO:0000313" key="19">
    <source>
        <dbReference type="Proteomes" id="UP000694569"/>
    </source>
</evidence>
<feature type="domain" description="Ig-like" evidence="17">
    <location>
        <begin position="18"/>
        <end position="126"/>
    </location>
</feature>
<dbReference type="AlphaFoldDB" id="A0A8C5PXG2"/>
<dbReference type="GeneTree" id="ENSGT00730000111639"/>
<dbReference type="Proteomes" id="UP000694569">
    <property type="component" value="Unplaced"/>
</dbReference>
<keyword evidence="13" id="KW-0393">Immunoglobulin domain</keyword>
<reference evidence="18" key="1">
    <citation type="submission" date="2025-08" db="UniProtKB">
        <authorList>
            <consortium name="Ensembl"/>
        </authorList>
    </citation>
    <scope>IDENTIFICATION</scope>
</reference>
<evidence type="ECO:0000256" key="2">
    <source>
        <dbReference type="ARBA" id="ARBA00006531"/>
    </source>
</evidence>
<evidence type="ECO:0000259" key="17">
    <source>
        <dbReference type="PROSITE" id="PS50835"/>
    </source>
</evidence>
<dbReference type="InterPro" id="IPR013783">
    <property type="entry name" value="Ig-like_fold"/>
</dbReference>
<keyword evidence="12" id="KW-0325">Glycoprotein</keyword>
<name>A0A8C5PXG2_9ANUR</name>
<dbReference type="InterPro" id="IPR036179">
    <property type="entry name" value="Ig-like_dom_sf"/>
</dbReference>
<evidence type="ECO:0000256" key="10">
    <source>
        <dbReference type="ARBA" id="ARBA00023157"/>
    </source>
</evidence>
<keyword evidence="4" id="KW-1003">Cell membrane</keyword>
<protein>
    <recommendedName>
        <fullName evidence="3">Natural cytotoxicity triggering receptor 3</fullName>
    </recommendedName>
    <alternativeName>
        <fullName evidence="14">Natural killer cell p30-related protein</fullName>
    </alternativeName>
</protein>
<dbReference type="InterPro" id="IPR003599">
    <property type="entry name" value="Ig_sub"/>
</dbReference>
<accession>A0A8C5PXG2</accession>
<keyword evidence="10" id="KW-1015">Disulfide bond</keyword>
<dbReference type="GO" id="GO:0002429">
    <property type="term" value="P:immune response-activating cell surface receptor signaling pathway"/>
    <property type="evidence" value="ECO:0007669"/>
    <property type="project" value="InterPro"/>
</dbReference>
<dbReference type="SMART" id="SM00409">
    <property type="entry name" value="IG"/>
    <property type="match status" value="1"/>
</dbReference>
<dbReference type="Pfam" id="PF07686">
    <property type="entry name" value="V-set"/>
    <property type="match status" value="1"/>
</dbReference>
<keyword evidence="11" id="KW-0675">Receptor</keyword>
<dbReference type="Ensembl" id="ENSLLET00000030239.1">
    <property type="protein sequence ID" value="ENSLLEP00000029108.1"/>
    <property type="gene ID" value="ENSLLEG00000018424.1"/>
</dbReference>
<dbReference type="PANTHER" id="PTHR47904">
    <property type="entry name" value="NATURAL CYTOTOXICITY TRIGGERING RECEPTOR 3"/>
    <property type="match status" value="1"/>
</dbReference>
<keyword evidence="19" id="KW-1185">Reference proteome</keyword>
<dbReference type="GO" id="GO:0005886">
    <property type="term" value="C:plasma membrane"/>
    <property type="evidence" value="ECO:0007669"/>
    <property type="project" value="UniProtKB-SubCell"/>
</dbReference>
<keyword evidence="9 15" id="KW-0472">Membrane</keyword>
<evidence type="ECO:0000256" key="1">
    <source>
        <dbReference type="ARBA" id="ARBA00004251"/>
    </source>
</evidence>
<dbReference type="InterPro" id="IPR043226">
    <property type="entry name" value="NCR3"/>
</dbReference>
<feature type="chain" id="PRO_5034919559" description="Natural cytotoxicity triggering receptor 3" evidence="16">
    <location>
        <begin position="18"/>
        <end position="185"/>
    </location>
</feature>
<sequence>MMEGLIFVLVALQGVHSQSLQVSQSPMVNTKEGDSVTLECNYTINNETIGWYKWYRHQLHGDEVSNNTGYYKGRVSMASPSDFTEKASASITLHNVSITDTGMYICEVNINEMISGHGNGTFFKVSEREYENAESGIGKVRNVVRGLGYYIFLSIGLVTVITGVIIYMCHSKTVLLTYTHTLQVK</sequence>
<dbReference type="SUPFAM" id="SSF48726">
    <property type="entry name" value="Immunoglobulin"/>
    <property type="match status" value="1"/>
</dbReference>
<evidence type="ECO:0000256" key="6">
    <source>
        <dbReference type="ARBA" id="ARBA00022729"/>
    </source>
</evidence>
<evidence type="ECO:0000256" key="7">
    <source>
        <dbReference type="ARBA" id="ARBA00022859"/>
    </source>
</evidence>
<evidence type="ECO:0000256" key="12">
    <source>
        <dbReference type="ARBA" id="ARBA00023180"/>
    </source>
</evidence>
<evidence type="ECO:0000256" key="3">
    <source>
        <dbReference type="ARBA" id="ARBA00019135"/>
    </source>
</evidence>
<evidence type="ECO:0000256" key="11">
    <source>
        <dbReference type="ARBA" id="ARBA00023170"/>
    </source>
</evidence>
<evidence type="ECO:0000256" key="5">
    <source>
        <dbReference type="ARBA" id="ARBA00022692"/>
    </source>
</evidence>
<dbReference type="GO" id="GO:0045954">
    <property type="term" value="P:positive regulation of natural killer cell mediated cytotoxicity"/>
    <property type="evidence" value="ECO:0007669"/>
    <property type="project" value="InterPro"/>
</dbReference>